<proteinExistence type="predicted"/>
<dbReference type="Proteomes" id="UP001445335">
    <property type="component" value="Unassembled WGS sequence"/>
</dbReference>
<reference evidence="1 2" key="1">
    <citation type="journal article" date="2024" name="Nat. Commun.">
        <title>Phylogenomics reveals the evolutionary origins of lichenization in chlorophyte algae.</title>
        <authorList>
            <person name="Puginier C."/>
            <person name="Libourel C."/>
            <person name="Otte J."/>
            <person name="Skaloud P."/>
            <person name="Haon M."/>
            <person name="Grisel S."/>
            <person name="Petersen M."/>
            <person name="Berrin J.G."/>
            <person name="Delaux P.M."/>
            <person name="Dal Grande F."/>
            <person name="Keller J."/>
        </authorList>
    </citation>
    <scope>NUCLEOTIDE SEQUENCE [LARGE SCALE GENOMIC DNA]</scope>
    <source>
        <strain evidence="1 2">SAG 245.80</strain>
    </source>
</reference>
<keyword evidence="2" id="KW-1185">Reference proteome</keyword>
<evidence type="ECO:0000313" key="2">
    <source>
        <dbReference type="Proteomes" id="UP001445335"/>
    </source>
</evidence>
<protein>
    <submittedName>
        <fullName evidence="1">Uncharacterized protein</fullName>
    </submittedName>
</protein>
<sequence length="142" mass="14354">MPRASSPRQGNYLAALANVFTPTAPLLFSARCRTAVLSGVANCLYGLTAAQQGGALALLTNLQGFAGLDFQQCSLGLDSGAPISSATCWADAGVGATVAAASPIPETLLGPTLFTQTLYDANPAVGGTGVGAIDIRFVCEYL</sequence>
<name>A0AAW1RVJ9_9CHLO</name>
<dbReference type="AlphaFoldDB" id="A0AAW1RVJ9"/>
<organism evidence="1 2">
    <name type="scientific">Elliptochloris bilobata</name>
    <dbReference type="NCBI Taxonomy" id="381761"/>
    <lineage>
        <taxon>Eukaryota</taxon>
        <taxon>Viridiplantae</taxon>
        <taxon>Chlorophyta</taxon>
        <taxon>core chlorophytes</taxon>
        <taxon>Trebouxiophyceae</taxon>
        <taxon>Trebouxiophyceae incertae sedis</taxon>
        <taxon>Elliptochloris clade</taxon>
        <taxon>Elliptochloris</taxon>
    </lineage>
</organism>
<evidence type="ECO:0000313" key="1">
    <source>
        <dbReference type="EMBL" id="KAK9837426.1"/>
    </source>
</evidence>
<accession>A0AAW1RVJ9</accession>
<gene>
    <name evidence="1" type="ORF">WJX81_001564</name>
</gene>
<comment type="caution">
    <text evidence="1">The sequence shown here is derived from an EMBL/GenBank/DDBJ whole genome shotgun (WGS) entry which is preliminary data.</text>
</comment>
<dbReference type="EMBL" id="JALJOU010000021">
    <property type="protein sequence ID" value="KAK9837426.1"/>
    <property type="molecule type" value="Genomic_DNA"/>
</dbReference>